<accession>A0A183G7L8</accession>
<dbReference type="OrthoDB" id="46189at2759"/>
<name>A0A183G7L8_HELPZ</name>
<reference evidence="1 2" key="1">
    <citation type="submission" date="2018-11" db="EMBL/GenBank/DDBJ databases">
        <authorList>
            <consortium name="Pathogen Informatics"/>
        </authorList>
    </citation>
    <scope>NUCLEOTIDE SEQUENCE [LARGE SCALE GENOMIC DNA]</scope>
</reference>
<dbReference type="WBParaSite" id="HPBE_0001779401-mRNA-1">
    <property type="protein sequence ID" value="HPBE_0001779401-mRNA-1"/>
    <property type="gene ID" value="HPBE_0001779401"/>
</dbReference>
<protein>
    <submittedName>
        <fullName evidence="3">COMM domain-containing protein</fullName>
    </submittedName>
</protein>
<accession>A0A3P8AGW2</accession>
<evidence type="ECO:0000313" key="1">
    <source>
        <dbReference type="EMBL" id="VDP09911.1"/>
    </source>
</evidence>
<gene>
    <name evidence="1" type="ORF">HPBE_LOCUS17793</name>
</gene>
<proteinExistence type="predicted"/>
<keyword evidence="2" id="KW-1185">Reference proteome</keyword>
<reference evidence="3" key="2">
    <citation type="submission" date="2019-09" db="UniProtKB">
        <authorList>
            <consortium name="WormBaseParasite"/>
        </authorList>
    </citation>
    <scope>IDENTIFICATION</scope>
</reference>
<organism evidence="2 3">
    <name type="scientific">Heligmosomoides polygyrus</name>
    <name type="common">Parasitic roundworm</name>
    <dbReference type="NCBI Taxonomy" id="6339"/>
    <lineage>
        <taxon>Eukaryota</taxon>
        <taxon>Metazoa</taxon>
        <taxon>Ecdysozoa</taxon>
        <taxon>Nematoda</taxon>
        <taxon>Chromadorea</taxon>
        <taxon>Rhabditida</taxon>
        <taxon>Rhabditina</taxon>
        <taxon>Rhabditomorpha</taxon>
        <taxon>Strongyloidea</taxon>
        <taxon>Heligmosomidae</taxon>
        <taxon>Heligmosomoides</taxon>
    </lineage>
</organism>
<evidence type="ECO:0000313" key="2">
    <source>
        <dbReference type="Proteomes" id="UP000050761"/>
    </source>
</evidence>
<sequence length="131" mass="14654">MSEVNPVVNSKFAISLGKECLSEQILQPYVEAFTEQAHGLQIALEWERIEVEEVGVVEVPVVLSPPLQTALFTLSSRFGEACIAHLLSRPIAQLFAITMKRCIDNADAVQRTIVQLLFDCRVLHAMFLDEK</sequence>
<dbReference type="Proteomes" id="UP000050761">
    <property type="component" value="Unassembled WGS sequence"/>
</dbReference>
<evidence type="ECO:0000313" key="3">
    <source>
        <dbReference type="WBParaSite" id="HPBE_0001779401-mRNA-1"/>
    </source>
</evidence>
<dbReference type="EMBL" id="UZAH01030266">
    <property type="protein sequence ID" value="VDP09911.1"/>
    <property type="molecule type" value="Genomic_DNA"/>
</dbReference>
<dbReference type="AlphaFoldDB" id="A0A183G7L8"/>